<dbReference type="Gene3D" id="1.10.357.10">
    <property type="entry name" value="Tetracycline Repressor, domain 2"/>
    <property type="match status" value="1"/>
</dbReference>
<reference evidence="6 7" key="1">
    <citation type="submission" date="2019-02" db="EMBL/GenBank/DDBJ databases">
        <title>Genomic data mining of an Antarctic deep-sea actinobacterium, Janibacterlimosus P3-3-X1.</title>
        <authorList>
            <person name="Liao L."/>
            <person name="Chen B."/>
        </authorList>
    </citation>
    <scope>NUCLEOTIDE SEQUENCE [LARGE SCALE GENOMIC DNA]</scope>
    <source>
        <strain evidence="6 7">P3-3-X1</strain>
    </source>
</reference>
<dbReference type="Proteomes" id="UP000290408">
    <property type="component" value="Chromosome"/>
</dbReference>
<dbReference type="Gene3D" id="1.10.10.60">
    <property type="entry name" value="Homeodomain-like"/>
    <property type="match status" value="1"/>
</dbReference>
<name>A0A4P6MSH1_9MICO</name>
<evidence type="ECO:0000256" key="4">
    <source>
        <dbReference type="PROSITE-ProRule" id="PRU00335"/>
    </source>
</evidence>
<sequence length="220" mass="23966">MLALMPNYWLRCQGACMDTARRATLTQEVRRHRIIEAAIDCLARDGWHGTTLATIASEAGISRGLISYHFAGRDDLYEAVLETVVATVFADGSAEMQQGIDDAPNAAAKLQAYIEGNLRFIGAHRREMAALGQVMPNLRGKDGALHASPDAEEPIIAGTALLFEYGLSTGEFRTVDARLTAYTLRRCIDGAALKIVADPDFDIDAYARELTTFFLQGVQA</sequence>
<dbReference type="SUPFAM" id="SSF46689">
    <property type="entry name" value="Homeodomain-like"/>
    <property type="match status" value="1"/>
</dbReference>
<dbReference type="GO" id="GO:0000976">
    <property type="term" value="F:transcription cis-regulatory region binding"/>
    <property type="evidence" value="ECO:0007669"/>
    <property type="project" value="TreeGrafter"/>
</dbReference>
<protein>
    <submittedName>
        <fullName evidence="6">TetR/AcrR family transcriptional regulator</fullName>
    </submittedName>
</protein>
<dbReference type="PRINTS" id="PR00455">
    <property type="entry name" value="HTHTETR"/>
</dbReference>
<dbReference type="InterPro" id="IPR050109">
    <property type="entry name" value="HTH-type_TetR-like_transc_reg"/>
</dbReference>
<dbReference type="InterPro" id="IPR001647">
    <property type="entry name" value="HTH_TetR"/>
</dbReference>
<dbReference type="PANTHER" id="PTHR30055:SF234">
    <property type="entry name" value="HTH-TYPE TRANSCRIPTIONAL REGULATOR BETI"/>
    <property type="match status" value="1"/>
</dbReference>
<keyword evidence="7" id="KW-1185">Reference proteome</keyword>
<feature type="domain" description="HTH tetR-type" evidence="5">
    <location>
        <begin position="28"/>
        <end position="88"/>
    </location>
</feature>
<evidence type="ECO:0000259" key="5">
    <source>
        <dbReference type="PROSITE" id="PS50977"/>
    </source>
</evidence>
<dbReference type="InterPro" id="IPR009057">
    <property type="entry name" value="Homeodomain-like_sf"/>
</dbReference>
<evidence type="ECO:0000313" key="6">
    <source>
        <dbReference type="EMBL" id="QBF45939.1"/>
    </source>
</evidence>
<dbReference type="EMBL" id="CP036164">
    <property type="protein sequence ID" value="QBF45939.1"/>
    <property type="molecule type" value="Genomic_DNA"/>
</dbReference>
<gene>
    <name evidence="6" type="ORF">EXU32_06560</name>
</gene>
<proteinExistence type="predicted"/>
<dbReference type="KEGG" id="jli:EXU32_06560"/>
<evidence type="ECO:0000256" key="3">
    <source>
        <dbReference type="ARBA" id="ARBA00023163"/>
    </source>
</evidence>
<dbReference type="OrthoDB" id="9806334at2"/>
<keyword evidence="1" id="KW-0805">Transcription regulation</keyword>
<evidence type="ECO:0000256" key="1">
    <source>
        <dbReference type="ARBA" id="ARBA00023015"/>
    </source>
</evidence>
<keyword evidence="2 4" id="KW-0238">DNA-binding</keyword>
<organism evidence="6 7">
    <name type="scientific">Janibacter limosus</name>
    <dbReference type="NCBI Taxonomy" id="53458"/>
    <lineage>
        <taxon>Bacteria</taxon>
        <taxon>Bacillati</taxon>
        <taxon>Actinomycetota</taxon>
        <taxon>Actinomycetes</taxon>
        <taxon>Micrococcales</taxon>
        <taxon>Intrasporangiaceae</taxon>
        <taxon>Janibacter</taxon>
    </lineage>
</organism>
<keyword evidence="3" id="KW-0804">Transcription</keyword>
<dbReference type="PROSITE" id="PS50977">
    <property type="entry name" value="HTH_TETR_2"/>
    <property type="match status" value="1"/>
</dbReference>
<evidence type="ECO:0000256" key="2">
    <source>
        <dbReference type="ARBA" id="ARBA00023125"/>
    </source>
</evidence>
<dbReference type="AlphaFoldDB" id="A0A4P6MSH1"/>
<accession>A0A4P6MSH1</accession>
<dbReference type="GO" id="GO:0003700">
    <property type="term" value="F:DNA-binding transcription factor activity"/>
    <property type="evidence" value="ECO:0007669"/>
    <property type="project" value="TreeGrafter"/>
</dbReference>
<dbReference type="InterPro" id="IPR036271">
    <property type="entry name" value="Tet_transcr_reg_TetR-rel_C_sf"/>
</dbReference>
<dbReference type="Pfam" id="PF00440">
    <property type="entry name" value="TetR_N"/>
    <property type="match status" value="1"/>
</dbReference>
<dbReference type="PANTHER" id="PTHR30055">
    <property type="entry name" value="HTH-TYPE TRANSCRIPTIONAL REGULATOR RUTR"/>
    <property type="match status" value="1"/>
</dbReference>
<feature type="DNA-binding region" description="H-T-H motif" evidence="4">
    <location>
        <begin position="51"/>
        <end position="70"/>
    </location>
</feature>
<dbReference type="SUPFAM" id="SSF48498">
    <property type="entry name" value="Tetracyclin repressor-like, C-terminal domain"/>
    <property type="match status" value="1"/>
</dbReference>
<evidence type="ECO:0000313" key="7">
    <source>
        <dbReference type="Proteomes" id="UP000290408"/>
    </source>
</evidence>